<dbReference type="Proteomes" id="UP000242791">
    <property type="component" value="Unassembled WGS sequence"/>
</dbReference>
<dbReference type="AlphaFoldDB" id="A0A1J9RIJ8"/>
<evidence type="ECO:0000313" key="3">
    <source>
        <dbReference type="Proteomes" id="UP000242791"/>
    </source>
</evidence>
<comment type="caution">
    <text evidence="2">The sequence shown here is derived from an EMBL/GenBank/DDBJ whole genome shotgun (WGS) entry which is preliminary data.</text>
</comment>
<feature type="compositionally biased region" description="Polar residues" evidence="1">
    <location>
        <begin position="97"/>
        <end position="115"/>
    </location>
</feature>
<feature type="region of interest" description="Disordered" evidence="1">
    <location>
        <begin position="37"/>
        <end position="132"/>
    </location>
</feature>
<protein>
    <submittedName>
        <fullName evidence="2">Uncharacterized protein</fullName>
    </submittedName>
</protein>
<sequence length="145" mass="16230">MAAPERILLRSSNENSQVYQSSYVTRSLMLLNREIGPGHRYGVMTDDFQTSESLTDGDQQQDDTQQRALPQSSDDDSQPTVAEQEDRTLSLIRSDDASGSLSDTIQDDLQGNDSLHPTFPEPHPQPLSQRDFRSKFILDSVVKST</sequence>
<gene>
    <name evidence="2" type="ORF">ACJ73_00801</name>
</gene>
<organism evidence="2 3">
    <name type="scientific">Blastomyces percursus</name>
    <dbReference type="NCBI Taxonomy" id="1658174"/>
    <lineage>
        <taxon>Eukaryota</taxon>
        <taxon>Fungi</taxon>
        <taxon>Dikarya</taxon>
        <taxon>Ascomycota</taxon>
        <taxon>Pezizomycotina</taxon>
        <taxon>Eurotiomycetes</taxon>
        <taxon>Eurotiomycetidae</taxon>
        <taxon>Onygenales</taxon>
        <taxon>Ajellomycetaceae</taxon>
        <taxon>Blastomyces</taxon>
    </lineage>
</organism>
<evidence type="ECO:0000256" key="1">
    <source>
        <dbReference type="SAM" id="MobiDB-lite"/>
    </source>
</evidence>
<proteinExistence type="predicted"/>
<name>A0A1J9RIJ8_9EURO</name>
<keyword evidence="3" id="KW-1185">Reference proteome</keyword>
<evidence type="ECO:0000313" key="2">
    <source>
        <dbReference type="EMBL" id="OJD27804.1"/>
    </source>
</evidence>
<dbReference type="EMBL" id="LGTZ01000062">
    <property type="protein sequence ID" value="OJD27804.1"/>
    <property type="molecule type" value="Genomic_DNA"/>
</dbReference>
<accession>A0A1J9RIJ8</accession>
<feature type="compositionally biased region" description="Basic and acidic residues" evidence="1">
    <location>
        <begin position="84"/>
        <end position="96"/>
    </location>
</feature>
<reference evidence="2 3" key="1">
    <citation type="submission" date="2015-08" db="EMBL/GenBank/DDBJ databases">
        <title>Emmonsia species relationships and genome sequence.</title>
        <authorList>
            <person name="Cuomo C.A."/>
            <person name="Schwartz I.S."/>
            <person name="Kenyon C."/>
            <person name="De Hoog G.S."/>
            <person name="Govender N.P."/>
            <person name="Botha A."/>
            <person name="Moreno L."/>
            <person name="De Vries M."/>
            <person name="Munoz J.F."/>
            <person name="Stielow J.B."/>
        </authorList>
    </citation>
    <scope>NUCLEOTIDE SEQUENCE [LARGE SCALE GENOMIC DNA]</scope>
    <source>
        <strain evidence="2 3">EI222</strain>
    </source>
</reference>
<dbReference type="VEuPathDB" id="FungiDB:ACJ73_00801"/>
<dbReference type="OrthoDB" id="3799035at2759"/>